<keyword evidence="4" id="KW-1185">Reference proteome</keyword>
<gene>
    <name evidence="3" type="ORF">SAMN04488513_11714</name>
</gene>
<dbReference type="EMBL" id="FQYU01000017">
    <property type="protein sequence ID" value="SHK01439.1"/>
    <property type="molecule type" value="Genomic_DNA"/>
</dbReference>
<organism evidence="3 4">
    <name type="scientific">Pseudozobellia thermophila</name>
    <dbReference type="NCBI Taxonomy" id="192903"/>
    <lineage>
        <taxon>Bacteria</taxon>
        <taxon>Pseudomonadati</taxon>
        <taxon>Bacteroidota</taxon>
        <taxon>Flavobacteriia</taxon>
        <taxon>Flavobacteriales</taxon>
        <taxon>Flavobacteriaceae</taxon>
        <taxon>Pseudozobellia</taxon>
    </lineage>
</organism>
<accession>A0A1M6P0C6</accession>
<evidence type="ECO:0000313" key="3">
    <source>
        <dbReference type="EMBL" id="SHK01439.1"/>
    </source>
</evidence>
<sequence>MKLMLSHLNLKTKKMENQVGKTKDVGFQFGIRKTFSVSSEKVWDFLFSENGLKIWLGNLKNELEIKKEYETENGITGLVRVFKANSHIRLNWKPKNWKNTSTVQIRVIGNQEKTTVAIHHEKLSNAEQRAEMKEHWNEIMNKIGTEIKKLAGNIVYKK</sequence>
<dbReference type="AlphaFoldDB" id="A0A1M6P0C6"/>
<dbReference type="SUPFAM" id="SSF55961">
    <property type="entry name" value="Bet v1-like"/>
    <property type="match status" value="1"/>
</dbReference>
<dbReference type="Pfam" id="PF08327">
    <property type="entry name" value="AHSA1"/>
    <property type="match status" value="1"/>
</dbReference>
<dbReference type="Gene3D" id="3.30.530.20">
    <property type="match status" value="1"/>
</dbReference>
<evidence type="ECO:0000259" key="2">
    <source>
        <dbReference type="Pfam" id="PF08327"/>
    </source>
</evidence>
<proteinExistence type="inferred from homology"/>
<dbReference type="InterPro" id="IPR013538">
    <property type="entry name" value="ASHA1/2-like_C"/>
</dbReference>
<dbReference type="Proteomes" id="UP000184543">
    <property type="component" value="Unassembled WGS sequence"/>
</dbReference>
<evidence type="ECO:0000256" key="1">
    <source>
        <dbReference type="ARBA" id="ARBA00006817"/>
    </source>
</evidence>
<dbReference type="InterPro" id="IPR023393">
    <property type="entry name" value="START-like_dom_sf"/>
</dbReference>
<name>A0A1M6P0C6_9FLAO</name>
<reference evidence="4" key="1">
    <citation type="submission" date="2016-11" db="EMBL/GenBank/DDBJ databases">
        <authorList>
            <person name="Varghese N."/>
            <person name="Submissions S."/>
        </authorList>
    </citation>
    <scope>NUCLEOTIDE SEQUENCE [LARGE SCALE GENOMIC DNA]</scope>
    <source>
        <strain evidence="4">DSM 19858</strain>
    </source>
</reference>
<dbReference type="STRING" id="192903.SAMN04488513_11714"/>
<comment type="similarity">
    <text evidence="1">Belongs to the AHA1 family.</text>
</comment>
<feature type="domain" description="Activator of Hsp90 ATPase homologue 1/2-like C-terminal" evidence="2">
    <location>
        <begin position="37"/>
        <end position="144"/>
    </location>
</feature>
<protein>
    <submittedName>
        <fullName evidence="3">Activator of Hsp90 ATPase homolog 1-like protein</fullName>
    </submittedName>
</protein>
<evidence type="ECO:0000313" key="4">
    <source>
        <dbReference type="Proteomes" id="UP000184543"/>
    </source>
</evidence>